<dbReference type="GO" id="GO:0019083">
    <property type="term" value="P:viral transcription"/>
    <property type="evidence" value="ECO:0007669"/>
    <property type="project" value="UniProtKB-KW"/>
</dbReference>
<dbReference type="Gene3D" id="1.10.150.20">
    <property type="entry name" value="5' to 3' exonuclease, C-terminal subdomain"/>
    <property type="match status" value="1"/>
</dbReference>
<accession>A0A5Q2F3K4</accession>
<evidence type="ECO:0000256" key="4">
    <source>
        <dbReference type="ARBA" id="ARBA00022679"/>
    </source>
</evidence>
<protein>
    <recommendedName>
        <fullName evidence="2">DNA-directed RNA polymerase</fullName>
        <ecNumber evidence="2">2.7.7.6</ecNumber>
    </recommendedName>
</protein>
<keyword evidence="3" id="KW-0240">DNA-directed RNA polymerase</keyword>
<comment type="catalytic activity">
    <reaction evidence="8">
        <text>RNA(n) + a ribonucleoside 5'-triphosphate = RNA(n+1) + diphosphate</text>
        <dbReference type="Rhea" id="RHEA:21248"/>
        <dbReference type="Rhea" id="RHEA-COMP:14527"/>
        <dbReference type="Rhea" id="RHEA-COMP:17342"/>
        <dbReference type="ChEBI" id="CHEBI:33019"/>
        <dbReference type="ChEBI" id="CHEBI:61557"/>
        <dbReference type="ChEBI" id="CHEBI:140395"/>
        <dbReference type="EC" id="2.7.7.6"/>
    </reaction>
</comment>
<dbReference type="Gene3D" id="1.10.1320.10">
    <property type="entry name" value="DNA-directed RNA polymerase, N-terminal domain"/>
    <property type="match status" value="1"/>
</dbReference>
<evidence type="ECO:0000313" key="10">
    <source>
        <dbReference type="EMBL" id="QGF20965.1"/>
    </source>
</evidence>
<proteinExistence type="inferred from homology"/>
<dbReference type="SMR" id="A0A5Q2F3K4"/>
<evidence type="ECO:0000313" key="11">
    <source>
        <dbReference type="Proteomes" id="UP000355922"/>
    </source>
</evidence>
<dbReference type="Proteomes" id="UP000355922">
    <property type="component" value="Segment"/>
</dbReference>
<organism evidence="10 11">
    <name type="scientific">Pectobacterium phage MA13</name>
    <dbReference type="NCBI Taxonomy" id="2662284"/>
    <lineage>
        <taxon>Viruses</taxon>
        <taxon>Duplodnaviria</taxon>
        <taxon>Heunggongvirae</taxon>
        <taxon>Uroviricota</taxon>
        <taxon>Caudoviricetes</taxon>
        <taxon>Autographivirales</taxon>
        <taxon>Autonotataviridae</taxon>
        <taxon>Melnykvirinae</taxon>
        <taxon>Daeravirus</taxon>
        <taxon>Daeravirus MA13</taxon>
    </lineage>
</organism>
<dbReference type="InterPro" id="IPR029262">
    <property type="entry name" value="RPOL_N"/>
</dbReference>
<evidence type="ECO:0000256" key="3">
    <source>
        <dbReference type="ARBA" id="ARBA00022478"/>
    </source>
</evidence>
<dbReference type="SUPFAM" id="SSF56672">
    <property type="entry name" value="DNA/RNA polymerases"/>
    <property type="match status" value="1"/>
</dbReference>
<evidence type="ECO:0000256" key="8">
    <source>
        <dbReference type="ARBA" id="ARBA00048552"/>
    </source>
</evidence>
<dbReference type="GO" id="GO:0003677">
    <property type="term" value="F:DNA binding"/>
    <property type="evidence" value="ECO:0007669"/>
    <property type="project" value="InterPro"/>
</dbReference>
<dbReference type="PANTHER" id="PTHR10102">
    <property type="entry name" value="DNA-DIRECTED RNA POLYMERASE, MITOCHONDRIAL"/>
    <property type="match status" value="1"/>
</dbReference>
<dbReference type="GO" id="GO:0000428">
    <property type="term" value="C:DNA-directed RNA polymerase complex"/>
    <property type="evidence" value="ECO:0007669"/>
    <property type="project" value="UniProtKB-KW"/>
</dbReference>
<evidence type="ECO:0000256" key="2">
    <source>
        <dbReference type="ARBA" id="ARBA00012418"/>
    </source>
</evidence>
<dbReference type="InterPro" id="IPR002092">
    <property type="entry name" value="DNA-dir_Rpol_phage-type"/>
</dbReference>
<name>A0A5Q2F3K4_9CAUD</name>
<keyword evidence="7" id="KW-1195">Viral transcription</keyword>
<evidence type="ECO:0000259" key="9">
    <source>
        <dbReference type="SMART" id="SM01311"/>
    </source>
</evidence>
<dbReference type="InterPro" id="IPR043502">
    <property type="entry name" value="DNA/RNA_pol_sf"/>
</dbReference>
<dbReference type="InterPro" id="IPR037159">
    <property type="entry name" value="RNA_POL_N_sf"/>
</dbReference>
<sequence length="814" mass="92182">MATLQDQLAWETKHRDLGRMKMTENINKADEQGRITDTPLGSGVVRRYLLALSKALAVDISSELGVPGRSKQYSVLLKDLDPDVVSLIALSTLLEGTTRRSDEGTKLTALAHELGKRVYGEVVLANFQDMKPDLYETLVSDLQNKMSRDLRHRMTIFRMQAEKAGIELPIWSPTHKVQVGSYLLGLMERVGLLDIDTDWKGNKSFYVIRTTADVGAVMDDMEARLLVRSGFAAPCLIPPQDWTGEEGVGGYYGDLKVRAVRFFKGTAKQWEIIQSEGVDLTTVLGMLNAHQKVAWKVNPFVLHLTRELLGRGKEIKKSLRCVANYEKPERPQWLDQCKDVEQESIKRQNEFAKWKADMRDWHTEVKHVGRVEVRMRLALSAAWDALHLQEFYYVFQVDDRGRMYPVSGPLNPQGSDLQKSLLHAAHGASIDTPEALWWFKLGIASKYGIDKLSPEDCVKWVDDNHDNIIRAAADPADSDAFHWWTSADKPLQFIALCDEYRRYTEDPTGFQSRIAVAMDGTCNGLQNYSALLRDPVGGRATNLISAANRVPNDIYADVARASFSRLERREPSAERSAWLQAGFERSLTKPPVMTQVYGSTFGTCRKSIVTYCYERELFTKEERYGFADYASELVWKGIDDVVVAAGPAMKWLRNASGAVMKEGAEYLTWQAPSGWRVVQIYNKSTAIRVKAHIGKHIQLQIRYEEEGAPPDKMRHRNAFPPNFIHSVDSSHMAFVSVAMAHLFPGLFMHFIHDDFGVLPKYAQQLSVSIREQFVSMHSNYSLECIRNDYPFLKPPPPQGTLDINCVLDSVNFFR</sequence>
<evidence type="ECO:0000256" key="6">
    <source>
        <dbReference type="ARBA" id="ARBA00023163"/>
    </source>
</evidence>
<evidence type="ECO:0000256" key="7">
    <source>
        <dbReference type="ARBA" id="ARBA00023314"/>
    </source>
</evidence>
<keyword evidence="4" id="KW-0808">Transferase</keyword>
<gene>
    <name evidence="10" type="ORF">MA13_gp21</name>
</gene>
<dbReference type="InterPro" id="IPR046950">
    <property type="entry name" value="DNA-dir_Rpol_C_phage-type"/>
</dbReference>
<keyword evidence="11" id="KW-1185">Reference proteome</keyword>
<feature type="domain" description="DNA-directed RNA polymerase N-terminal" evidence="9">
    <location>
        <begin position="5"/>
        <end position="292"/>
    </location>
</feature>
<keyword evidence="5" id="KW-0548">Nucleotidyltransferase</keyword>
<dbReference type="PROSITE" id="PS00489">
    <property type="entry name" value="RNA_POL_PHAGE_2"/>
    <property type="match status" value="1"/>
</dbReference>
<dbReference type="GO" id="GO:0003899">
    <property type="term" value="F:DNA-directed RNA polymerase activity"/>
    <property type="evidence" value="ECO:0007669"/>
    <property type="project" value="UniProtKB-EC"/>
</dbReference>
<dbReference type="Pfam" id="PF00940">
    <property type="entry name" value="RNA_pol"/>
    <property type="match status" value="1"/>
</dbReference>
<keyword evidence="6" id="KW-0804">Transcription</keyword>
<dbReference type="Pfam" id="PF14700">
    <property type="entry name" value="RPOL_N"/>
    <property type="match status" value="1"/>
</dbReference>
<reference evidence="10 11" key="1">
    <citation type="submission" date="2019-09" db="EMBL/GenBank/DDBJ databases">
        <authorList>
            <person name="Zaczek-Moczydlowska M."/>
        </authorList>
    </citation>
    <scope>NUCLEOTIDE SEQUENCE [LARGE SCALE GENOMIC DNA]</scope>
</reference>
<dbReference type="EMBL" id="MN509793">
    <property type="protein sequence ID" value="QGF20965.1"/>
    <property type="molecule type" value="Genomic_DNA"/>
</dbReference>
<evidence type="ECO:0000256" key="5">
    <source>
        <dbReference type="ARBA" id="ARBA00022695"/>
    </source>
</evidence>
<dbReference type="GO" id="GO:0006351">
    <property type="term" value="P:DNA-templated transcription"/>
    <property type="evidence" value="ECO:0007669"/>
    <property type="project" value="InterPro"/>
</dbReference>
<evidence type="ECO:0000256" key="1">
    <source>
        <dbReference type="ARBA" id="ARBA00009493"/>
    </source>
</evidence>
<dbReference type="EC" id="2.7.7.6" evidence="2"/>
<dbReference type="PANTHER" id="PTHR10102:SF0">
    <property type="entry name" value="DNA-DIRECTED RNA POLYMERASE, MITOCHONDRIAL"/>
    <property type="match status" value="1"/>
</dbReference>
<dbReference type="SMART" id="SM01311">
    <property type="entry name" value="RPOL_N"/>
    <property type="match status" value="1"/>
</dbReference>
<dbReference type="Gene3D" id="1.10.287.280">
    <property type="match status" value="1"/>
</dbReference>
<comment type="similarity">
    <text evidence="1">Belongs to the phage and mitochondrial RNA polymerase family.</text>
</comment>